<dbReference type="Proteomes" id="UP000800094">
    <property type="component" value="Unassembled WGS sequence"/>
</dbReference>
<evidence type="ECO:0000313" key="1">
    <source>
        <dbReference type="EMBL" id="KAF2254470.1"/>
    </source>
</evidence>
<dbReference type="AlphaFoldDB" id="A0A6A6IXW8"/>
<organism evidence="1 2">
    <name type="scientific">Trematosphaeria pertusa</name>
    <dbReference type="NCBI Taxonomy" id="390896"/>
    <lineage>
        <taxon>Eukaryota</taxon>
        <taxon>Fungi</taxon>
        <taxon>Dikarya</taxon>
        <taxon>Ascomycota</taxon>
        <taxon>Pezizomycotina</taxon>
        <taxon>Dothideomycetes</taxon>
        <taxon>Pleosporomycetidae</taxon>
        <taxon>Pleosporales</taxon>
        <taxon>Massarineae</taxon>
        <taxon>Trematosphaeriaceae</taxon>
        <taxon>Trematosphaeria</taxon>
    </lineage>
</organism>
<evidence type="ECO:0000313" key="2">
    <source>
        <dbReference type="Proteomes" id="UP000800094"/>
    </source>
</evidence>
<proteinExistence type="predicted"/>
<dbReference type="OrthoDB" id="5412996at2759"/>
<dbReference type="GeneID" id="54576513"/>
<sequence>FANSIPPFSTAVGPEAWLQRGRTTEAFVAAYKPRMEQFVRAIERAEARSEPGGTLNGKPLSSLMRESWDTRRFWFDYAIRKPFDVDDVFYTHLNEGDAGVESLDKIARVHLESFIQMKMGQMKAYDEECAGLDL</sequence>
<gene>
    <name evidence="1" type="ORF">BU26DRAFT_416942</name>
</gene>
<protein>
    <submittedName>
        <fullName evidence="1">Uncharacterized protein</fullName>
    </submittedName>
</protein>
<dbReference type="EMBL" id="ML987190">
    <property type="protein sequence ID" value="KAF2254470.1"/>
    <property type="molecule type" value="Genomic_DNA"/>
</dbReference>
<feature type="non-terminal residue" evidence="1">
    <location>
        <position position="1"/>
    </location>
</feature>
<dbReference type="RefSeq" id="XP_033689474.1">
    <property type="nucleotide sequence ID" value="XM_033823183.1"/>
</dbReference>
<keyword evidence="2" id="KW-1185">Reference proteome</keyword>
<accession>A0A6A6IXW8</accession>
<name>A0A6A6IXW8_9PLEO</name>
<reference evidence="1" key="1">
    <citation type="journal article" date="2020" name="Stud. Mycol.">
        <title>101 Dothideomycetes genomes: a test case for predicting lifestyles and emergence of pathogens.</title>
        <authorList>
            <person name="Haridas S."/>
            <person name="Albert R."/>
            <person name="Binder M."/>
            <person name="Bloem J."/>
            <person name="Labutti K."/>
            <person name="Salamov A."/>
            <person name="Andreopoulos B."/>
            <person name="Baker S."/>
            <person name="Barry K."/>
            <person name="Bills G."/>
            <person name="Bluhm B."/>
            <person name="Cannon C."/>
            <person name="Castanera R."/>
            <person name="Culley D."/>
            <person name="Daum C."/>
            <person name="Ezra D."/>
            <person name="Gonzalez J."/>
            <person name="Henrissat B."/>
            <person name="Kuo A."/>
            <person name="Liang C."/>
            <person name="Lipzen A."/>
            <person name="Lutzoni F."/>
            <person name="Magnuson J."/>
            <person name="Mondo S."/>
            <person name="Nolan M."/>
            <person name="Ohm R."/>
            <person name="Pangilinan J."/>
            <person name="Park H.-J."/>
            <person name="Ramirez L."/>
            <person name="Alfaro M."/>
            <person name="Sun H."/>
            <person name="Tritt A."/>
            <person name="Yoshinaga Y."/>
            <person name="Zwiers L.-H."/>
            <person name="Turgeon B."/>
            <person name="Goodwin S."/>
            <person name="Spatafora J."/>
            <person name="Crous P."/>
            <person name="Grigoriev I."/>
        </authorList>
    </citation>
    <scope>NUCLEOTIDE SEQUENCE</scope>
    <source>
        <strain evidence="1">CBS 122368</strain>
    </source>
</reference>